<reference evidence="1" key="1">
    <citation type="journal article" date="2012" name="PLoS Negl. Trop. Dis.">
        <title>A systematically improved high quality genome and transcriptome of the human blood fluke Schistosoma mansoni.</title>
        <authorList>
            <person name="Protasio A.V."/>
            <person name="Tsai I.J."/>
            <person name="Babbage A."/>
            <person name="Nichol S."/>
            <person name="Hunt M."/>
            <person name="Aslett M.A."/>
            <person name="De Silva N."/>
            <person name="Velarde G.S."/>
            <person name="Anderson T.J."/>
            <person name="Clark R.C."/>
            <person name="Davidson C."/>
            <person name="Dillon G.P."/>
            <person name="Holroyd N.E."/>
            <person name="LoVerde P.T."/>
            <person name="Lloyd C."/>
            <person name="McQuillan J."/>
            <person name="Oliveira G."/>
            <person name="Otto T.D."/>
            <person name="Parker-Manuel S.J."/>
            <person name="Quail M.A."/>
            <person name="Wilson R.A."/>
            <person name="Zerlotini A."/>
            <person name="Dunne D.W."/>
            <person name="Berriman M."/>
        </authorList>
    </citation>
    <scope>NUCLEOTIDE SEQUENCE [LARGE SCALE GENOMIC DNA]</scope>
    <source>
        <strain evidence="1">Puerto Rican</strain>
    </source>
</reference>
<evidence type="ECO:0000313" key="2">
    <source>
        <dbReference type="WBParaSite" id="Smp_201290.1"/>
    </source>
</evidence>
<dbReference type="InParanoid" id="A0A3Q0KUN1"/>
<dbReference type="WBParaSite" id="Smp_201290.1">
    <property type="protein sequence ID" value="Smp_201290.1"/>
    <property type="gene ID" value="Smp_201290"/>
</dbReference>
<protein>
    <submittedName>
        <fullName evidence="2">Smp_201290</fullName>
    </submittedName>
</protein>
<name>A0A3Q0KUN1_SCHMA</name>
<dbReference type="ExpressionAtlas" id="A0A3Q0KUN1">
    <property type="expression patterns" value="baseline"/>
</dbReference>
<organism evidence="1 2">
    <name type="scientific">Schistosoma mansoni</name>
    <name type="common">Blood fluke</name>
    <dbReference type="NCBI Taxonomy" id="6183"/>
    <lineage>
        <taxon>Eukaryota</taxon>
        <taxon>Metazoa</taxon>
        <taxon>Spiralia</taxon>
        <taxon>Lophotrochozoa</taxon>
        <taxon>Platyhelminthes</taxon>
        <taxon>Trematoda</taxon>
        <taxon>Digenea</taxon>
        <taxon>Strigeidida</taxon>
        <taxon>Schistosomatoidea</taxon>
        <taxon>Schistosomatidae</taxon>
        <taxon>Schistosoma</taxon>
    </lineage>
</organism>
<dbReference type="Proteomes" id="UP000008854">
    <property type="component" value="Unassembled WGS sequence"/>
</dbReference>
<reference evidence="2" key="2">
    <citation type="submission" date="2018-12" db="UniProtKB">
        <authorList>
            <consortium name="WormBaseParasite"/>
        </authorList>
    </citation>
    <scope>IDENTIFICATION</scope>
    <source>
        <strain evidence="2">Puerto Rican</strain>
    </source>
</reference>
<keyword evidence="1" id="KW-1185">Reference proteome</keyword>
<accession>A0A3Q0KUN1</accession>
<proteinExistence type="predicted"/>
<dbReference type="AlphaFoldDB" id="A0A3Q0KUN1"/>
<evidence type="ECO:0000313" key="1">
    <source>
        <dbReference type="Proteomes" id="UP000008854"/>
    </source>
</evidence>
<sequence length="61" mass="7607">MLRFICGDVREIKILRWKYDIYKLLYTARRVILRNTYSYNDSFDRFSEQFFDEPVTFLQVL</sequence>